<proteinExistence type="predicted"/>
<sequence length="432" mass="49159">MTKPNAPALRLPFELTSKTFCLCLPRHGRVRPRRNGPPLQMAQVCRQWRDVALATPELWRSIDFEFSVEELRYDGLPTLFGQPEKEFMQWNPAAILDLWLTRSSQLPISVSMCCYDFLPSSMIPLLASHSRRWEHLELKLHRNDFRELAQTPGPFPLLRGLFIRVLGDPRPVEIRDFLRNIPMLAKLDIRDRFVQEVLLAMCPLIALNLDHEGHVSGTSRWNDVFKAFPKLRHFGAYGVNPHTSLTHESLRPLTRVPPLSTLILNGGPQFLHTLTIPTLRHLSVQLFGSTSAPYTPGFALHVQEFILRSGCLLDILTIAVTESPENSDVSGELALFLAVPTLCTLELQLWRPHTEESHASSDARYRLLRTPGILPELKNLIITDMDSFSTPAAYNTFIDIVCSRHALRSAELHIFPRNFHRHDIVPSLPHGL</sequence>
<dbReference type="EMBL" id="JACAZH010000020">
    <property type="protein sequence ID" value="KAF7345176.1"/>
    <property type="molecule type" value="Genomic_DNA"/>
</dbReference>
<reference evidence="1" key="1">
    <citation type="submission" date="2020-05" db="EMBL/GenBank/DDBJ databases">
        <title>Mycena genomes resolve the evolution of fungal bioluminescence.</title>
        <authorList>
            <person name="Tsai I.J."/>
        </authorList>
    </citation>
    <scope>NUCLEOTIDE SEQUENCE</scope>
    <source>
        <strain evidence="1">160909Yilan</strain>
    </source>
</reference>
<dbReference type="AlphaFoldDB" id="A0A8H7CR54"/>
<evidence type="ECO:0000313" key="1">
    <source>
        <dbReference type="EMBL" id="KAF7345176.1"/>
    </source>
</evidence>
<dbReference type="Proteomes" id="UP000623467">
    <property type="component" value="Unassembled WGS sequence"/>
</dbReference>
<evidence type="ECO:0008006" key="3">
    <source>
        <dbReference type="Google" id="ProtNLM"/>
    </source>
</evidence>
<dbReference type="InterPro" id="IPR032675">
    <property type="entry name" value="LRR_dom_sf"/>
</dbReference>
<protein>
    <recommendedName>
        <fullName evidence="3">F-box domain-containing protein</fullName>
    </recommendedName>
</protein>
<gene>
    <name evidence="1" type="ORF">MSAN_01893900</name>
</gene>
<dbReference type="PANTHER" id="PTHR38926:SF72">
    <property type="entry name" value="IM:7136021-RELATED"/>
    <property type="match status" value="1"/>
</dbReference>
<evidence type="ECO:0000313" key="2">
    <source>
        <dbReference type="Proteomes" id="UP000623467"/>
    </source>
</evidence>
<dbReference type="OrthoDB" id="2269034at2759"/>
<name>A0A8H7CR54_9AGAR</name>
<dbReference type="SUPFAM" id="SSF81383">
    <property type="entry name" value="F-box domain"/>
    <property type="match status" value="1"/>
</dbReference>
<keyword evidence="2" id="KW-1185">Reference proteome</keyword>
<dbReference type="Gene3D" id="3.80.10.10">
    <property type="entry name" value="Ribonuclease Inhibitor"/>
    <property type="match status" value="1"/>
</dbReference>
<accession>A0A8H7CR54</accession>
<dbReference type="PANTHER" id="PTHR38926">
    <property type="entry name" value="F-BOX DOMAIN CONTAINING PROTEIN, EXPRESSED"/>
    <property type="match status" value="1"/>
</dbReference>
<comment type="caution">
    <text evidence="1">The sequence shown here is derived from an EMBL/GenBank/DDBJ whole genome shotgun (WGS) entry which is preliminary data.</text>
</comment>
<organism evidence="1 2">
    <name type="scientific">Mycena sanguinolenta</name>
    <dbReference type="NCBI Taxonomy" id="230812"/>
    <lineage>
        <taxon>Eukaryota</taxon>
        <taxon>Fungi</taxon>
        <taxon>Dikarya</taxon>
        <taxon>Basidiomycota</taxon>
        <taxon>Agaricomycotina</taxon>
        <taxon>Agaricomycetes</taxon>
        <taxon>Agaricomycetidae</taxon>
        <taxon>Agaricales</taxon>
        <taxon>Marasmiineae</taxon>
        <taxon>Mycenaceae</taxon>
        <taxon>Mycena</taxon>
    </lineage>
</organism>
<dbReference type="InterPro" id="IPR036047">
    <property type="entry name" value="F-box-like_dom_sf"/>
</dbReference>